<evidence type="ECO:0000256" key="10">
    <source>
        <dbReference type="SAM" id="MobiDB-lite"/>
    </source>
</evidence>
<evidence type="ECO:0000256" key="1">
    <source>
        <dbReference type="ARBA" id="ARBA00001936"/>
    </source>
</evidence>
<dbReference type="OrthoDB" id="248923at2759"/>
<dbReference type="SUPFAM" id="SSF53659">
    <property type="entry name" value="Isocitrate/Isopropylmalate dehydrogenase-like"/>
    <property type="match status" value="1"/>
</dbReference>
<dbReference type="PANTHER" id="PTHR11822:SF21">
    <property type="entry name" value="ISOCITRATE DEHYDROGENASE [NADP], MITOCHONDRIAL"/>
    <property type="match status" value="1"/>
</dbReference>
<organism evidence="11 12">
    <name type="scientific">Thamnophis sirtalis</name>
    <dbReference type="NCBI Taxonomy" id="35019"/>
    <lineage>
        <taxon>Eukaryota</taxon>
        <taxon>Metazoa</taxon>
        <taxon>Chordata</taxon>
        <taxon>Craniata</taxon>
        <taxon>Vertebrata</taxon>
        <taxon>Euteleostomi</taxon>
        <taxon>Lepidosauria</taxon>
        <taxon>Squamata</taxon>
        <taxon>Bifurcata</taxon>
        <taxon>Unidentata</taxon>
        <taxon>Episquamata</taxon>
        <taxon>Toxicofera</taxon>
        <taxon>Serpentes</taxon>
        <taxon>Colubroidea</taxon>
        <taxon>Colubridae</taxon>
        <taxon>Natricinae</taxon>
        <taxon>Thamnophis</taxon>
    </lineage>
</organism>
<dbReference type="GO" id="GO:0005829">
    <property type="term" value="C:cytosol"/>
    <property type="evidence" value="ECO:0007669"/>
    <property type="project" value="TreeGrafter"/>
</dbReference>
<dbReference type="GO" id="GO:0006097">
    <property type="term" value="P:glyoxylate cycle"/>
    <property type="evidence" value="ECO:0007669"/>
    <property type="project" value="UniProtKB-KW"/>
</dbReference>
<dbReference type="Gene3D" id="3.40.718.10">
    <property type="entry name" value="Isopropylmalate Dehydrogenase"/>
    <property type="match status" value="1"/>
</dbReference>
<dbReference type="InterPro" id="IPR004790">
    <property type="entry name" value="Isocitrate_DH_NADP"/>
</dbReference>
<comment type="cofactor">
    <cofactor evidence="2">
        <name>Mg(2+)</name>
        <dbReference type="ChEBI" id="CHEBI:18420"/>
    </cofactor>
</comment>
<evidence type="ECO:0000256" key="2">
    <source>
        <dbReference type="ARBA" id="ARBA00001946"/>
    </source>
</evidence>
<dbReference type="KEGG" id="tsr:106543879"/>
<evidence type="ECO:0000256" key="8">
    <source>
        <dbReference type="ARBA" id="ARBA00023002"/>
    </source>
</evidence>
<comment type="similarity">
    <text evidence="3">Belongs to the isocitrate and isopropylmalate dehydrogenases family.</text>
</comment>
<evidence type="ECO:0000256" key="3">
    <source>
        <dbReference type="ARBA" id="ARBA00007769"/>
    </source>
</evidence>
<keyword evidence="7" id="KW-0460">Magnesium</keyword>
<proteinExistence type="inferred from homology"/>
<dbReference type="GO" id="GO:0006102">
    <property type="term" value="P:isocitrate metabolic process"/>
    <property type="evidence" value="ECO:0007669"/>
    <property type="project" value="InterPro"/>
</dbReference>
<evidence type="ECO:0000256" key="9">
    <source>
        <dbReference type="ARBA" id="ARBA00023211"/>
    </source>
</evidence>
<evidence type="ECO:0000256" key="4">
    <source>
        <dbReference type="ARBA" id="ARBA00022435"/>
    </source>
</evidence>
<dbReference type="Proteomes" id="UP000504617">
    <property type="component" value="Unplaced"/>
</dbReference>
<dbReference type="GO" id="GO:0006099">
    <property type="term" value="P:tricarboxylic acid cycle"/>
    <property type="evidence" value="ECO:0007669"/>
    <property type="project" value="UniProtKB-KW"/>
</dbReference>
<keyword evidence="4" id="KW-0329">Glyoxylate bypass</keyword>
<gene>
    <name evidence="12" type="primary">LOC106543879</name>
</gene>
<sequence length="209" mass="22952">MEKNCGIPDYKEILLQKQCATESQLGGGSKRGRVGGFMGKRRQAWMRSLPDTEILSLGVLFCPKFPGLPSNPGEADGWFYQNYCKGPVFSTYCRVDAPGPTDGGSTSSSSYPSAELERGSGSDTSSDNPPSSPRPGIFQSCFAKPSKSCSGSYLPKELTMSKKINGGSVVEMQGDEMTRVIWELIKEKLILPYLDLDLHRYIFYTEGEM</sequence>
<name>A0A6I9XNI8_9SAUR</name>
<dbReference type="GeneID" id="106543879"/>
<keyword evidence="5" id="KW-0816">Tricarboxylic acid cycle</keyword>
<reference evidence="12" key="1">
    <citation type="submission" date="2025-08" db="UniProtKB">
        <authorList>
            <consortium name="RefSeq"/>
        </authorList>
    </citation>
    <scope>IDENTIFICATION</scope>
    <source>
        <tissue evidence="12">Skeletal muscle</tissue>
    </source>
</reference>
<dbReference type="AlphaFoldDB" id="A0A6I9XNI8"/>
<evidence type="ECO:0000313" key="12">
    <source>
        <dbReference type="RefSeq" id="XP_013915461.1"/>
    </source>
</evidence>
<accession>A0A6I9XNI8</accession>
<keyword evidence="11" id="KW-1185">Reference proteome</keyword>
<comment type="cofactor">
    <cofactor evidence="1">
        <name>Mn(2+)</name>
        <dbReference type="ChEBI" id="CHEBI:29035"/>
    </cofactor>
</comment>
<keyword evidence="9" id="KW-0464">Manganese</keyword>
<dbReference type="GO" id="GO:0006739">
    <property type="term" value="P:NADP+ metabolic process"/>
    <property type="evidence" value="ECO:0007669"/>
    <property type="project" value="TreeGrafter"/>
</dbReference>
<dbReference type="GO" id="GO:0046872">
    <property type="term" value="F:metal ion binding"/>
    <property type="evidence" value="ECO:0007669"/>
    <property type="project" value="UniProtKB-KW"/>
</dbReference>
<feature type="region of interest" description="Disordered" evidence="10">
    <location>
        <begin position="100"/>
        <end position="137"/>
    </location>
</feature>
<protein>
    <submittedName>
        <fullName evidence="12">Uncharacterized protein LOC106543879</fullName>
    </submittedName>
</protein>
<evidence type="ECO:0000313" key="11">
    <source>
        <dbReference type="Proteomes" id="UP000504617"/>
    </source>
</evidence>
<dbReference type="RefSeq" id="XP_013915461.1">
    <property type="nucleotide sequence ID" value="XM_014059986.1"/>
</dbReference>
<dbReference type="GO" id="GO:0005777">
    <property type="term" value="C:peroxisome"/>
    <property type="evidence" value="ECO:0007669"/>
    <property type="project" value="TreeGrafter"/>
</dbReference>
<dbReference type="GO" id="GO:0005739">
    <property type="term" value="C:mitochondrion"/>
    <property type="evidence" value="ECO:0007669"/>
    <property type="project" value="TreeGrafter"/>
</dbReference>
<keyword evidence="6" id="KW-0479">Metal-binding</keyword>
<feature type="compositionally biased region" description="Low complexity" evidence="10">
    <location>
        <begin position="100"/>
        <end position="114"/>
    </location>
</feature>
<evidence type="ECO:0000256" key="6">
    <source>
        <dbReference type="ARBA" id="ARBA00022723"/>
    </source>
</evidence>
<evidence type="ECO:0000256" key="5">
    <source>
        <dbReference type="ARBA" id="ARBA00022532"/>
    </source>
</evidence>
<keyword evidence="8" id="KW-0560">Oxidoreductase</keyword>
<dbReference type="PANTHER" id="PTHR11822">
    <property type="entry name" value="NADP-SPECIFIC ISOCITRATE DEHYDROGENASE"/>
    <property type="match status" value="1"/>
</dbReference>
<evidence type="ECO:0000256" key="7">
    <source>
        <dbReference type="ARBA" id="ARBA00022842"/>
    </source>
</evidence>
<dbReference type="GO" id="GO:0004450">
    <property type="term" value="F:isocitrate dehydrogenase (NADP+) activity"/>
    <property type="evidence" value="ECO:0007669"/>
    <property type="project" value="InterPro"/>
</dbReference>